<evidence type="ECO:0000259" key="2">
    <source>
        <dbReference type="Pfam" id="PF03625"/>
    </source>
</evidence>
<dbReference type="RefSeq" id="WP_373283109.1">
    <property type="nucleotide sequence ID" value="NZ_BMGV01000008.1"/>
</dbReference>
<keyword evidence="1" id="KW-0732">Signal</keyword>
<dbReference type="PANTHER" id="PTHR38342:SF2">
    <property type="entry name" value="INNER MEMBRANE OR EXPORTED"/>
    <property type="match status" value="1"/>
</dbReference>
<dbReference type="STRING" id="1227549.SAMN05444007_108282"/>
<gene>
    <name evidence="3" type="ORF">SAMN05444007_108282</name>
</gene>
<reference evidence="3 4" key="1">
    <citation type="submission" date="2016-10" db="EMBL/GenBank/DDBJ databases">
        <authorList>
            <person name="de Groot N.N."/>
        </authorList>
    </citation>
    <scope>NUCLEOTIDE SEQUENCE [LARGE SCALE GENOMIC DNA]</scope>
    <source>
        <strain evidence="3 4">DSM 29340</strain>
    </source>
</reference>
<feature type="signal peptide" evidence="1">
    <location>
        <begin position="1"/>
        <end position="19"/>
    </location>
</feature>
<dbReference type="SUPFAM" id="SSF103247">
    <property type="entry name" value="TT1751-like"/>
    <property type="match status" value="1"/>
</dbReference>
<dbReference type="Gene3D" id="3.30.310.70">
    <property type="entry name" value="TT1751-like domain"/>
    <property type="match status" value="1"/>
</dbReference>
<dbReference type="EMBL" id="FNYD01000008">
    <property type="protein sequence ID" value="SEJ92289.1"/>
    <property type="molecule type" value="Genomic_DNA"/>
</dbReference>
<feature type="domain" description="DUF302" evidence="2">
    <location>
        <begin position="54"/>
        <end position="116"/>
    </location>
</feature>
<evidence type="ECO:0000313" key="3">
    <source>
        <dbReference type="EMBL" id="SEJ92289.1"/>
    </source>
</evidence>
<keyword evidence="4" id="KW-1185">Reference proteome</keyword>
<evidence type="ECO:0000313" key="4">
    <source>
        <dbReference type="Proteomes" id="UP000199379"/>
    </source>
</evidence>
<evidence type="ECO:0000256" key="1">
    <source>
        <dbReference type="SAM" id="SignalP"/>
    </source>
</evidence>
<proteinExistence type="predicted"/>
<dbReference type="PANTHER" id="PTHR38342">
    <property type="entry name" value="SLR5037 PROTEIN"/>
    <property type="match status" value="1"/>
</dbReference>
<dbReference type="AlphaFoldDB" id="A0A1H7CRN2"/>
<feature type="chain" id="PRO_5011513866" evidence="1">
    <location>
        <begin position="20"/>
        <end position="150"/>
    </location>
</feature>
<dbReference type="InterPro" id="IPR005180">
    <property type="entry name" value="DUF302"/>
</dbReference>
<organism evidence="3 4">
    <name type="scientific">Cribrihabitans marinus</name>
    <dbReference type="NCBI Taxonomy" id="1227549"/>
    <lineage>
        <taxon>Bacteria</taxon>
        <taxon>Pseudomonadati</taxon>
        <taxon>Pseudomonadota</taxon>
        <taxon>Alphaproteobacteria</taxon>
        <taxon>Rhodobacterales</taxon>
        <taxon>Paracoccaceae</taxon>
        <taxon>Cribrihabitans</taxon>
    </lineage>
</organism>
<name>A0A1H7CRN2_9RHOB</name>
<dbReference type="Pfam" id="PF03625">
    <property type="entry name" value="DUF302"/>
    <property type="match status" value="1"/>
</dbReference>
<sequence length="150" mass="15070">MRQMIAAIAFAAAAVPAAASEDIVKVKAGGDVAATMDALEAAVKGAGATVFARVDHAAGAAGVDMELAPSQLLVFGNPRLGTPAMQDAALAGLFLPLKVLAYEDAEGQVWLAYEDPGEMLDDLGGVPDGADYVEKMRGALGKLTAKAAGG</sequence>
<dbReference type="Proteomes" id="UP000199379">
    <property type="component" value="Unassembled WGS sequence"/>
</dbReference>
<protein>
    <submittedName>
        <fullName evidence="3">Uncharacterized conserved protein, DUF302 family</fullName>
    </submittedName>
</protein>
<dbReference type="InterPro" id="IPR035923">
    <property type="entry name" value="TT1751-like_sf"/>
</dbReference>
<dbReference type="CDD" id="cd14797">
    <property type="entry name" value="DUF302"/>
    <property type="match status" value="1"/>
</dbReference>
<accession>A0A1H7CRN2</accession>